<evidence type="ECO:0000259" key="5">
    <source>
        <dbReference type="Pfam" id="PF00291"/>
    </source>
</evidence>
<dbReference type="FunFam" id="3.40.50.1100:FF:000007">
    <property type="entry name" value="L-threonine dehydratase catabolic TdcB"/>
    <property type="match status" value="1"/>
</dbReference>
<dbReference type="AlphaFoldDB" id="A0A7G2CB73"/>
<dbReference type="PANTHER" id="PTHR48078">
    <property type="entry name" value="THREONINE DEHYDRATASE, MITOCHONDRIAL-RELATED"/>
    <property type="match status" value="1"/>
</dbReference>
<evidence type="ECO:0000256" key="1">
    <source>
        <dbReference type="ARBA" id="ARBA00001933"/>
    </source>
</evidence>
<evidence type="ECO:0000256" key="2">
    <source>
        <dbReference type="ARBA" id="ARBA00010869"/>
    </source>
</evidence>
<evidence type="ECO:0000313" key="7">
    <source>
        <dbReference type="Proteomes" id="UP000515908"/>
    </source>
</evidence>
<comment type="cofactor">
    <cofactor evidence="1">
        <name>pyridoxal 5'-phosphate</name>
        <dbReference type="ChEBI" id="CHEBI:597326"/>
    </cofactor>
</comment>
<proteinExistence type="inferred from homology"/>
<reference evidence="6 7" key="1">
    <citation type="submission" date="2020-08" db="EMBL/GenBank/DDBJ databases">
        <authorList>
            <person name="Newling K."/>
            <person name="Davey J."/>
            <person name="Forrester S."/>
        </authorList>
    </citation>
    <scope>NUCLEOTIDE SEQUENCE [LARGE SCALE GENOMIC DNA]</scope>
    <source>
        <strain evidence="7">Crithidia deanei Carvalho (ATCC PRA-265)</strain>
    </source>
</reference>
<dbReference type="InterPro" id="IPR050147">
    <property type="entry name" value="Ser/Thr_Dehydratase"/>
</dbReference>
<comment type="similarity">
    <text evidence="2">Belongs to the serine/threonine dehydratase family.</text>
</comment>
<dbReference type="VEuPathDB" id="TriTrypDB:ADEAN_000458800"/>
<dbReference type="InterPro" id="IPR001926">
    <property type="entry name" value="TrpB-like_PALP"/>
</dbReference>
<sequence length="447" mass="47734">MSQKETVDVQKVSDELVKSNESMLMTMGASDPWVNVELARRRISRKLPPTVVIKGRQTSNPKVTDIYYKCDHMRVTGAYKERGGLNSLMSLSKEAGARGVIAASAGNHAQALALHGSQLNIPVTVVMPLNAPIVKVQNCKGFGAKVELYGQNFSEAKAHAEKLAAEKGYKYVNGYDDPEIIFGAGTCGLEILDQLPDADVIVVPTGGGGLIAGISLAVKRLNPAIRVIGVESDACPSVSKALENAKPTRAPVSTGGTLADGLAVETCGSLAFQFIQKYVDKVVVVPESLIARSVLHLLEVEKMLVEGAGATGLAGILSGQLDEDLAGKKVVVVITGGNIDINLLGRVIDLGLKASGRLHTFDIFILNSVGSLAEMTRILSTTGASVKTITQENPLVYDVFRLTVHMEVETIDQAHWEKVKGTMKSHGYELREHQMELSSVPRAASKL</sequence>
<dbReference type="InterPro" id="IPR036052">
    <property type="entry name" value="TrpB-like_PALP_sf"/>
</dbReference>
<name>A0A7G2CB73_9TRYP</name>
<keyword evidence="4" id="KW-0456">Lyase</keyword>
<evidence type="ECO:0000256" key="3">
    <source>
        <dbReference type="ARBA" id="ARBA00022898"/>
    </source>
</evidence>
<evidence type="ECO:0000313" key="6">
    <source>
        <dbReference type="EMBL" id="CAD2217110.1"/>
    </source>
</evidence>
<dbReference type="SUPFAM" id="SSF53686">
    <property type="entry name" value="Tryptophan synthase beta subunit-like PLP-dependent enzymes"/>
    <property type="match status" value="1"/>
</dbReference>
<dbReference type="Proteomes" id="UP000515908">
    <property type="component" value="Chromosome 08"/>
</dbReference>
<dbReference type="Gene3D" id="3.40.50.1100">
    <property type="match status" value="2"/>
</dbReference>
<dbReference type="PANTHER" id="PTHR48078:SF19">
    <property type="entry name" value="ACT DOMAIN-CONTAINING PROTEIN"/>
    <property type="match status" value="1"/>
</dbReference>
<accession>A0A7G2CB73</accession>
<keyword evidence="3" id="KW-0663">Pyridoxal phosphate</keyword>
<gene>
    <name evidence="6" type="ORF">ADEAN_000458800</name>
</gene>
<evidence type="ECO:0000256" key="4">
    <source>
        <dbReference type="ARBA" id="ARBA00023239"/>
    </source>
</evidence>
<dbReference type="GO" id="GO:0006565">
    <property type="term" value="P:L-serine catabolic process"/>
    <property type="evidence" value="ECO:0007669"/>
    <property type="project" value="TreeGrafter"/>
</dbReference>
<keyword evidence="7" id="KW-1185">Reference proteome</keyword>
<dbReference type="CDD" id="cd01562">
    <property type="entry name" value="Thr-dehyd"/>
    <property type="match status" value="1"/>
</dbReference>
<dbReference type="Pfam" id="PF00291">
    <property type="entry name" value="PALP"/>
    <property type="match status" value="1"/>
</dbReference>
<protein>
    <submittedName>
        <fullName evidence="6">Pyridoxal-phosphate dependent enzyme, putative</fullName>
    </submittedName>
</protein>
<dbReference type="EMBL" id="LR877152">
    <property type="protein sequence ID" value="CAD2217110.1"/>
    <property type="molecule type" value="Genomic_DNA"/>
</dbReference>
<organism evidence="6 7">
    <name type="scientific">Angomonas deanei</name>
    <dbReference type="NCBI Taxonomy" id="59799"/>
    <lineage>
        <taxon>Eukaryota</taxon>
        <taxon>Discoba</taxon>
        <taxon>Euglenozoa</taxon>
        <taxon>Kinetoplastea</taxon>
        <taxon>Metakinetoplastina</taxon>
        <taxon>Trypanosomatida</taxon>
        <taxon>Trypanosomatidae</taxon>
        <taxon>Strigomonadinae</taxon>
        <taxon>Angomonas</taxon>
    </lineage>
</organism>
<feature type="domain" description="Tryptophan synthase beta chain-like PALP" evidence="5">
    <location>
        <begin position="50"/>
        <end position="336"/>
    </location>
</feature>
<dbReference type="GO" id="GO:0004794">
    <property type="term" value="F:threonine deaminase activity"/>
    <property type="evidence" value="ECO:0007669"/>
    <property type="project" value="TreeGrafter"/>
</dbReference>
<dbReference type="GO" id="GO:0006567">
    <property type="term" value="P:L-threonine catabolic process"/>
    <property type="evidence" value="ECO:0007669"/>
    <property type="project" value="TreeGrafter"/>
</dbReference>
<dbReference type="GO" id="GO:0003941">
    <property type="term" value="F:L-serine ammonia-lyase activity"/>
    <property type="evidence" value="ECO:0007669"/>
    <property type="project" value="TreeGrafter"/>
</dbReference>
<dbReference type="GO" id="GO:0009097">
    <property type="term" value="P:isoleucine biosynthetic process"/>
    <property type="evidence" value="ECO:0007669"/>
    <property type="project" value="TreeGrafter"/>
</dbReference>